<name>A0A8J2PG71_9HEXA</name>
<organism evidence="1 2">
    <name type="scientific">Allacma fusca</name>
    <dbReference type="NCBI Taxonomy" id="39272"/>
    <lineage>
        <taxon>Eukaryota</taxon>
        <taxon>Metazoa</taxon>
        <taxon>Ecdysozoa</taxon>
        <taxon>Arthropoda</taxon>
        <taxon>Hexapoda</taxon>
        <taxon>Collembola</taxon>
        <taxon>Symphypleona</taxon>
        <taxon>Sminthuridae</taxon>
        <taxon>Allacma</taxon>
    </lineage>
</organism>
<evidence type="ECO:0000313" key="2">
    <source>
        <dbReference type="Proteomes" id="UP000708208"/>
    </source>
</evidence>
<comment type="caution">
    <text evidence="1">The sequence shown here is derived from an EMBL/GenBank/DDBJ whole genome shotgun (WGS) entry which is preliminary data.</text>
</comment>
<dbReference type="Proteomes" id="UP000708208">
    <property type="component" value="Unassembled WGS sequence"/>
</dbReference>
<gene>
    <name evidence="1" type="ORF">AFUS01_LOCUS24471</name>
</gene>
<feature type="non-terminal residue" evidence="1">
    <location>
        <position position="1"/>
    </location>
</feature>
<dbReference type="EMBL" id="CAJVCH010306006">
    <property type="protein sequence ID" value="CAG7785875.1"/>
    <property type="molecule type" value="Genomic_DNA"/>
</dbReference>
<proteinExistence type="predicted"/>
<accession>A0A8J2PG71</accession>
<protein>
    <submittedName>
        <fullName evidence="1">Uncharacterized protein</fullName>
    </submittedName>
</protein>
<evidence type="ECO:0000313" key="1">
    <source>
        <dbReference type="EMBL" id="CAG7785875.1"/>
    </source>
</evidence>
<sequence length="10" mass="1235">MWCQVVKELV</sequence>
<keyword evidence="2" id="KW-1185">Reference proteome</keyword>
<reference evidence="1" key="1">
    <citation type="submission" date="2021-06" db="EMBL/GenBank/DDBJ databases">
        <authorList>
            <person name="Hodson N. C."/>
            <person name="Mongue J. A."/>
            <person name="Jaron S. K."/>
        </authorList>
    </citation>
    <scope>NUCLEOTIDE SEQUENCE</scope>
</reference>